<proteinExistence type="predicted"/>
<evidence type="ECO:0008006" key="3">
    <source>
        <dbReference type="Google" id="ProtNLM"/>
    </source>
</evidence>
<dbReference type="RefSeq" id="XP_041632036.1">
    <property type="nucleotide sequence ID" value="XM_041776102.2"/>
</dbReference>
<dbReference type="Proteomes" id="UP001652661">
    <property type="component" value="Chromosome 2L"/>
</dbReference>
<accession>A0ABM3C6N4</accession>
<dbReference type="SUPFAM" id="SSF52047">
    <property type="entry name" value="RNI-like"/>
    <property type="match status" value="1"/>
</dbReference>
<dbReference type="Gene3D" id="3.80.10.10">
    <property type="entry name" value="Ribonuclease Inhibitor"/>
    <property type="match status" value="1"/>
</dbReference>
<dbReference type="GeneID" id="108077327"/>
<organism evidence="1 2">
    <name type="scientific">Drosophila kikkawai</name>
    <name type="common">Fruit fly</name>
    <dbReference type="NCBI Taxonomy" id="30033"/>
    <lineage>
        <taxon>Eukaryota</taxon>
        <taxon>Metazoa</taxon>
        <taxon>Ecdysozoa</taxon>
        <taxon>Arthropoda</taxon>
        <taxon>Hexapoda</taxon>
        <taxon>Insecta</taxon>
        <taxon>Pterygota</taxon>
        <taxon>Neoptera</taxon>
        <taxon>Endopterygota</taxon>
        <taxon>Diptera</taxon>
        <taxon>Brachycera</taxon>
        <taxon>Muscomorpha</taxon>
        <taxon>Ephydroidea</taxon>
        <taxon>Drosophilidae</taxon>
        <taxon>Drosophila</taxon>
        <taxon>Sophophora</taxon>
    </lineage>
</organism>
<evidence type="ECO:0000313" key="2">
    <source>
        <dbReference type="RefSeq" id="XP_041632036.1"/>
    </source>
</evidence>
<evidence type="ECO:0000313" key="1">
    <source>
        <dbReference type="Proteomes" id="UP001652661"/>
    </source>
</evidence>
<reference evidence="1" key="1">
    <citation type="submission" date="2025-05" db="UniProtKB">
        <authorList>
            <consortium name="RefSeq"/>
        </authorList>
    </citation>
    <scope>NUCLEOTIDE SEQUENCE [LARGE SCALE GENOMIC DNA]</scope>
    <source>
        <strain evidence="1">14028-0561.14</strain>
    </source>
</reference>
<gene>
    <name evidence="2" type="primary">LOC108077327</name>
</gene>
<protein>
    <recommendedName>
        <fullName evidence="3">F-box domain-containing protein</fullName>
    </recommendedName>
</protein>
<keyword evidence="1" id="KW-1185">Reference proteome</keyword>
<dbReference type="InterPro" id="IPR032675">
    <property type="entry name" value="LRR_dom_sf"/>
</dbReference>
<sequence>MTSISSLNEDCLLQIVEYLSLEEQLELWQATESTSRLCSVISYAWQRQSKHCVRRETFSGRPVLLQDFLKCISSTVAELTLCHLPMEQLEQWKDHTFPNVRELYYLGDEYDEADGDADIAIMVSCFPQLESVAISGDTSGQHISQWRHLRRLDLKLCWYLDLQCFEDICQKLYLQTLTVQWRREEEDVYVQAISALEDLVELDLTIFHLSPENARKLLSLPKLAKFRLHHMDLFNSVLEDIARLRGPDLVGITCRDNSVRWRPRVLANLVNLRRLTHVGGSCAIDFSVIIKNFPHLEQLNLENWRIWPNADGIWDVVSACPQLEVITVFNLSEDFFAFSASTMQRALDRRIEPLAIRFLGTGNEELVAKHFVHRNLKVFHKATNYTISQVPENCMEFEFLILDKS</sequence>
<name>A0ABM3C6N4_DROKI</name>
<reference evidence="2" key="2">
    <citation type="submission" date="2025-08" db="UniProtKB">
        <authorList>
            <consortium name="RefSeq"/>
        </authorList>
    </citation>
    <scope>IDENTIFICATION</scope>
    <source>
        <strain evidence="2">14028-0561.14</strain>
        <tissue evidence="2">Whole fly</tissue>
    </source>
</reference>